<dbReference type="EMBL" id="LR796384">
    <property type="protein sequence ID" value="CAB4140965.1"/>
    <property type="molecule type" value="Genomic_DNA"/>
</dbReference>
<reference evidence="1" key="1">
    <citation type="submission" date="2020-04" db="EMBL/GenBank/DDBJ databases">
        <authorList>
            <person name="Chiriac C."/>
            <person name="Salcher M."/>
            <person name="Ghai R."/>
            <person name="Kavagutti S V."/>
        </authorList>
    </citation>
    <scope>NUCLEOTIDE SEQUENCE</scope>
</reference>
<sequence>MNKNDLSTQPHILAHESNGFSMQFANGLHVSVIWHEFSYSEYGNRVKKGEMNPDDYHRRCSKTAEVLVTHKDGRPIRVVGFGVETDDVIGHLSPEALVSLLAKVASANPVLDIKTVHIL</sequence>
<accession>A0A6J5M1Z6</accession>
<evidence type="ECO:0000313" key="1">
    <source>
        <dbReference type="EMBL" id="CAB4140965.1"/>
    </source>
</evidence>
<organism evidence="1">
    <name type="scientific">uncultured Caudovirales phage</name>
    <dbReference type="NCBI Taxonomy" id="2100421"/>
    <lineage>
        <taxon>Viruses</taxon>
        <taxon>Duplodnaviria</taxon>
        <taxon>Heunggongvirae</taxon>
        <taxon>Uroviricota</taxon>
        <taxon>Caudoviricetes</taxon>
        <taxon>Peduoviridae</taxon>
        <taxon>Maltschvirus</taxon>
        <taxon>Maltschvirus maltsch</taxon>
    </lineage>
</organism>
<protein>
    <submittedName>
        <fullName evidence="1">Uncharacterized protein</fullName>
    </submittedName>
</protein>
<proteinExistence type="predicted"/>
<gene>
    <name evidence="1" type="ORF">UFOVP401_43</name>
</gene>
<name>A0A6J5M1Z6_9CAUD</name>